<dbReference type="OrthoDB" id="1123245at2"/>
<accession>A0A6G1VPD6</accession>
<dbReference type="Proteomes" id="UP000477980">
    <property type="component" value="Unassembled WGS sequence"/>
</dbReference>
<dbReference type="AlphaFoldDB" id="A0A6G1VPD6"/>
<sequence>MRQKIGLLGALLALFTPPMMAQEEIGDEEDTKTSVLLMPNAFSPNGDSINDIYKPKEGYQNLKEFHAYIYNRWGQKLFEWSDPATGWDGTYNGKPVKEGVYFCLVKAKGADGKTYQIKRDVNLLRGYTAEQYSNN</sequence>
<name>A0A6G1VPD6_9BACT</name>
<dbReference type="NCBIfam" id="TIGR04131">
    <property type="entry name" value="Bac_Flav_CTERM"/>
    <property type="match status" value="1"/>
</dbReference>
<comment type="caution">
    <text evidence="2">The sequence shown here is derived from an EMBL/GenBank/DDBJ whole genome shotgun (WGS) entry which is preliminary data.</text>
</comment>
<keyword evidence="1" id="KW-0732">Signal</keyword>
<protein>
    <submittedName>
        <fullName evidence="2">Gliding motility-associated C-terminal domain-containing protein</fullName>
    </submittedName>
</protein>
<organism evidence="2 3">
    <name type="scientific">Segatella copri</name>
    <dbReference type="NCBI Taxonomy" id="165179"/>
    <lineage>
        <taxon>Bacteria</taxon>
        <taxon>Pseudomonadati</taxon>
        <taxon>Bacteroidota</taxon>
        <taxon>Bacteroidia</taxon>
        <taxon>Bacteroidales</taxon>
        <taxon>Prevotellaceae</taxon>
        <taxon>Segatella</taxon>
    </lineage>
</organism>
<evidence type="ECO:0000256" key="1">
    <source>
        <dbReference type="SAM" id="SignalP"/>
    </source>
</evidence>
<evidence type="ECO:0000313" key="2">
    <source>
        <dbReference type="EMBL" id="MQP14892.1"/>
    </source>
</evidence>
<proteinExistence type="predicted"/>
<evidence type="ECO:0000313" key="3">
    <source>
        <dbReference type="Proteomes" id="UP000477980"/>
    </source>
</evidence>
<gene>
    <name evidence="2" type="ORF">F7D25_10835</name>
</gene>
<feature type="chain" id="PRO_5026205812" evidence="1">
    <location>
        <begin position="22"/>
        <end position="135"/>
    </location>
</feature>
<dbReference type="Pfam" id="PF13585">
    <property type="entry name" value="CHU_C"/>
    <property type="match status" value="1"/>
</dbReference>
<feature type="signal peptide" evidence="1">
    <location>
        <begin position="1"/>
        <end position="21"/>
    </location>
</feature>
<reference evidence="2 3" key="1">
    <citation type="submission" date="2019-09" db="EMBL/GenBank/DDBJ databases">
        <title>Distinct polysaccharide growth profiles of human intestinal Prevotella copri isolates.</title>
        <authorList>
            <person name="Fehlner-Peach H."/>
            <person name="Magnabosco C."/>
            <person name="Raghavan V."/>
            <person name="Scher J.U."/>
            <person name="Tett A."/>
            <person name="Cox L.M."/>
            <person name="Gottsegen C."/>
            <person name="Watters A."/>
            <person name="Wiltshire- Gordon J.D."/>
            <person name="Segata N."/>
            <person name="Bonneau R."/>
            <person name="Littman D.R."/>
        </authorList>
    </citation>
    <scope>NUCLEOTIDE SEQUENCE [LARGE SCALE GENOMIC DNA]</scope>
    <source>
        <strain evidence="3">iAA917</strain>
    </source>
</reference>
<dbReference type="EMBL" id="VZAH01000100">
    <property type="protein sequence ID" value="MQP14892.1"/>
    <property type="molecule type" value="Genomic_DNA"/>
</dbReference>
<dbReference type="InterPro" id="IPR026341">
    <property type="entry name" value="T9SS_type_B"/>
</dbReference>